<protein>
    <submittedName>
        <fullName evidence="2">Unannotated protein</fullName>
    </submittedName>
</protein>
<organism evidence="2">
    <name type="scientific">freshwater metagenome</name>
    <dbReference type="NCBI Taxonomy" id="449393"/>
    <lineage>
        <taxon>unclassified sequences</taxon>
        <taxon>metagenomes</taxon>
        <taxon>ecological metagenomes</taxon>
    </lineage>
</organism>
<keyword evidence="1" id="KW-0227">DNA damage</keyword>
<dbReference type="AlphaFoldDB" id="A0A6J6GCF0"/>
<proteinExistence type="predicted"/>
<reference evidence="2" key="1">
    <citation type="submission" date="2020-05" db="EMBL/GenBank/DDBJ databases">
        <authorList>
            <person name="Chiriac C."/>
            <person name="Salcher M."/>
            <person name="Ghai R."/>
            <person name="Kavagutti S V."/>
        </authorList>
    </citation>
    <scope>NUCLEOTIDE SEQUENCE</scope>
</reference>
<dbReference type="EMBL" id="CAEZUL010000038">
    <property type="protein sequence ID" value="CAB4596795.1"/>
    <property type="molecule type" value="Genomic_DNA"/>
</dbReference>
<evidence type="ECO:0000313" key="2">
    <source>
        <dbReference type="EMBL" id="CAB4596795.1"/>
    </source>
</evidence>
<dbReference type="PANTHER" id="PTHR35369:SF2">
    <property type="entry name" value="BLR3025 PROTEIN"/>
    <property type="match status" value="1"/>
</dbReference>
<gene>
    <name evidence="2" type="ORF">UFOPK1808_00491</name>
</gene>
<sequence length="487" mass="52760">MTRSIAVVFPHWMQHHGVLGEEHAFRRFEHVVRAVTALSPLVEVQEIGTMIMAARGPSRYFGGDTAVAQLLHQVCIDARTESVFGVGIAGSRFAAMAAAHMAVSREQPCVIDATITDAFIAALPVASLCRVGGISVDTVDLFERLGLRTCGATLAVGESALIDRFGIEGQRVYHLVSGGEVRHLAPGAPPSDFARTVDFDFPLAHASHVASAARDTIDEMVDAITGHGQQCVRLLITCHTDHAETTSRIWGEPRGFSAGVVAQRLLYQLDGWLTDSTADPDAPTSGVVRVEFVPLESREVLVTQPLLWGGSQENTERAARAAAMAMAVNDAVQVTVPRWEGGRDVATVYSRVPLSLVDITNPDASEQRVLTGDGVARHWTGSVPSPSPASIAPTPPPIRVVTALGAEVGVTGRHELNAVPAQVHVGNQQYQVLRVAGPWPLEERWWDPRRARRQVRMQLLVRHAKRGVGVFLVGLEHHQWTLLARYD</sequence>
<dbReference type="InterPro" id="IPR050356">
    <property type="entry name" value="SulA_CellDiv_inhibitor"/>
</dbReference>
<accession>A0A6J6GCF0</accession>
<name>A0A6J6GCF0_9ZZZZ</name>
<evidence type="ECO:0000256" key="1">
    <source>
        <dbReference type="ARBA" id="ARBA00022763"/>
    </source>
</evidence>
<dbReference type="GO" id="GO:0006281">
    <property type="term" value="P:DNA repair"/>
    <property type="evidence" value="ECO:0007669"/>
    <property type="project" value="TreeGrafter"/>
</dbReference>
<dbReference type="SUPFAM" id="SSF56672">
    <property type="entry name" value="DNA/RNA polymerases"/>
    <property type="match status" value="1"/>
</dbReference>
<dbReference type="PANTHER" id="PTHR35369">
    <property type="entry name" value="BLR3025 PROTEIN-RELATED"/>
    <property type="match status" value="1"/>
</dbReference>
<dbReference type="InterPro" id="IPR043502">
    <property type="entry name" value="DNA/RNA_pol_sf"/>
</dbReference>